<dbReference type="SUPFAM" id="SSF56935">
    <property type="entry name" value="Porins"/>
    <property type="match status" value="1"/>
</dbReference>
<evidence type="ECO:0000313" key="14">
    <source>
        <dbReference type="EMBL" id="EFY04629.1"/>
    </source>
</evidence>
<evidence type="ECO:0000256" key="6">
    <source>
        <dbReference type="ARBA" id="ARBA00023077"/>
    </source>
</evidence>
<proteinExistence type="inferred from homology"/>
<dbReference type="Gene3D" id="2.170.130.10">
    <property type="entry name" value="TonB-dependent receptor, plug domain"/>
    <property type="match status" value="1"/>
</dbReference>
<dbReference type="EMBL" id="AEVN01000062">
    <property type="protein sequence ID" value="EFY04629.1"/>
    <property type="molecule type" value="Genomic_DNA"/>
</dbReference>
<keyword evidence="2 10" id="KW-0813">Transport</keyword>
<sequence length="642" mass="72610">MKSNFSKGLLLTALITGSVIWGDTNVFAEELQEYTLDQMVVTAQRMETRELETPAAVTVITEKDIKNSGAKTVFDALSFTTGTTNFSYGPGGLDYGAMDSRVNLRGFERGALILVNGAPINLNSKNSLDGIMTDNVEKIEILKGASSVLYGAEAFGGVVNIITKKGGAEKLRASVTAGNIGYRKYAASYTSDKASFSYSKQFFGAQERTSPNREDRGYYNDRSKGNKANYALSLNLTDKLNASFMRSEADSTYGQVTYNKSTVAANAAATKDYHYKDNKDSLSVTYDDKDSGFKSIFFFNDRDLYGETRNRSTYKYTENASNYKAYNVGLDTQKVWNLRNDKDSLLAGILVSRDKYKGTSAANNDVIADRENYALYAQYTYQATDKLKTVFGIREQIIEDMVKDQKVFLPQFQALYKVEDNSSWYMNIGRAFQMPALSDTFKKSGAMYQQVSGKNLKPQDGWNYETGYKIINDNNSWKFSLYYMDFKNMFGWEKENGQDIRVNKGKFKNVGFEADYTSILSDKFKANVGFSWSNPKNQATSSSQWEQTYPKIQFNTGVNYTVGKWDSSLALNWLTKRLKNRDGGTNPDLINLNAVVNYNMDENNYFTLNMNNILDRHNVITNGSFEYWDLPYNWTISYNHTF</sequence>
<gene>
    <name evidence="14" type="ORF">HMPREF9443_01396</name>
</gene>
<evidence type="ECO:0000259" key="12">
    <source>
        <dbReference type="Pfam" id="PF00593"/>
    </source>
</evidence>
<evidence type="ECO:0000256" key="5">
    <source>
        <dbReference type="ARBA" id="ARBA00022729"/>
    </source>
</evidence>
<keyword evidence="5" id="KW-0732">Signal</keyword>
<dbReference type="Pfam" id="PF07715">
    <property type="entry name" value="Plug"/>
    <property type="match status" value="1"/>
</dbReference>
<dbReference type="InterPro" id="IPR039426">
    <property type="entry name" value="TonB-dep_rcpt-like"/>
</dbReference>
<dbReference type="PROSITE" id="PS52016">
    <property type="entry name" value="TONB_DEPENDENT_REC_3"/>
    <property type="match status" value="1"/>
</dbReference>
<evidence type="ECO:0000256" key="1">
    <source>
        <dbReference type="ARBA" id="ARBA00004571"/>
    </source>
</evidence>
<keyword evidence="15" id="KW-1185">Reference proteome</keyword>
<evidence type="ECO:0000256" key="2">
    <source>
        <dbReference type="ARBA" id="ARBA00022448"/>
    </source>
</evidence>
<name>E8LEW3_9FIRM</name>
<keyword evidence="8 14" id="KW-0675">Receptor</keyword>
<evidence type="ECO:0000256" key="8">
    <source>
        <dbReference type="ARBA" id="ARBA00023170"/>
    </source>
</evidence>
<dbReference type="RefSeq" id="WP_009145756.1">
    <property type="nucleotide sequence ID" value="NZ_GL830898.1"/>
</dbReference>
<dbReference type="InterPro" id="IPR000531">
    <property type="entry name" value="Beta-barrel_TonB"/>
</dbReference>
<protein>
    <submittedName>
        <fullName evidence="14">TonB-dependent receptor plug domain protein</fullName>
    </submittedName>
</protein>
<comment type="similarity">
    <text evidence="10 11">Belongs to the TonB-dependent receptor family.</text>
</comment>
<dbReference type="Proteomes" id="UP000004923">
    <property type="component" value="Unassembled WGS sequence"/>
</dbReference>
<organism evidence="14 15">
    <name type="scientific">Phascolarctobacterium succinatutens YIT 12067</name>
    <dbReference type="NCBI Taxonomy" id="626939"/>
    <lineage>
        <taxon>Bacteria</taxon>
        <taxon>Bacillati</taxon>
        <taxon>Bacillota</taxon>
        <taxon>Negativicutes</taxon>
        <taxon>Acidaminococcales</taxon>
        <taxon>Acidaminococcaceae</taxon>
        <taxon>Phascolarctobacterium</taxon>
    </lineage>
</organism>
<evidence type="ECO:0000259" key="13">
    <source>
        <dbReference type="Pfam" id="PF07715"/>
    </source>
</evidence>
<feature type="domain" description="TonB-dependent receptor plug" evidence="13">
    <location>
        <begin position="51"/>
        <end position="158"/>
    </location>
</feature>
<evidence type="ECO:0000256" key="4">
    <source>
        <dbReference type="ARBA" id="ARBA00022692"/>
    </source>
</evidence>
<evidence type="ECO:0000256" key="10">
    <source>
        <dbReference type="PROSITE-ProRule" id="PRU01360"/>
    </source>
</evidence>
<dbReference type="InterPro" id="IPR036942">
    <property type="entry name" value="Beta-barrel_TonB_sf"/>
</dbReference>
<dbReference type="GO" id="GO:0015344">
    <property type="term" value="F:siderophore uptake transmembrane transporter activity"/>
    <property type="evidence" value="ECO:0007669"/>
    <property type="project" value="TreeGrafter"/>
</dbReference>
<comment type="subcellular location">
    <subcellularLocation>
        <location evidence="1 10">Cell outer membrane</location>
        <topology evidence="1 10">Multi-pass membrane protein</topology>
    </subcellularLocation>
</comment>
<dbReference type="PANTHER" id="PTHR30069:SF29">
    <property type="entry name" value="HEMOGLOBIN AND HEMOGLOBIN-HAPTOGLOBIN-BINDING PROTEIN 1-RELATED"/>
    <property type="match status" value="1"/>
</dbReference>
<keyword evidence="9 10" id="KW-0998">Cell outer membrane</keyword>
<evidence type="ECO:0000256" key="11">
    <source>
        <dbReference type="RuleBase" id="RU003357"/>
    </source>
</evidence>
<evidence type="ECO:0000313" key="15">
    <source>
        <dbReference type="Proteomes" id="UP000004923"/>
    </source>
</evidence>
<dbReference type="AlphaFoldDB" id="E8LEW3"/>
<reference evidence="14 15" key="1">
    <citation type="submission" date="2011-01" db="EMBL/GenBank/DDBJ databases">
        <authorList>
            <person name="Weinstock G."/>
            <person name="Sodergren E."/>
            <person name="Clifton S."/>
            <person name="Fulton L."/>
            <person name="Fulton B."/>
            <person name="Courtney L."/>
            <person name="Fronick C."/>
            <person name="Harrison M."/>
            <person name="Strong C."/>
            <person name="Farmer C."/>
            <person name="Delahaunty K."/>
            <person name="Markovic C."/>
            <person name="Hall O."/>
            <person name="Minx P."/>
            <person name="Tomlinson C."/>
            <person name="Mitreva M."/>
            <person name="Hou S."/>
            <person name="Chen J."/>
            <person name="Wollam A."/>
            <person name="Pepin K.H."/>
            <person name="Johnson M."/>
            <person name="Bhonagiri V."/>
            <person name="Zhang X."/>
            <person name="Suruliraj S."/>
            <person name="Warren W."/>
            <person name="Chinwalla A."/>
            <person name="Mardis E.R."/>
            <person name="Wilson R.K."/>
        </authorList>
    </citation>
    <scope>NUCLEOTIDE SEQUENCE [LARGE SCALE GENOMIC DNA]</scope>
    <source>
        <strain evidence="14 15">YIT 12067</strain>
    </source>
</reference>
<accession>E8LEW3</accession>
<evidence type="ECO:0000256" key="7">
    <source>
        <dbReference type="ARBA" id="ARBA00023136"/>
    </source>
</evidence>
<evidence type="ECO:0000256" key="9">
    <source>
        <dbReference type="ARBA" id="ARBA00023237"/>
    </source>
</evidence>
<keyword evidence="7 10" id="KW-0472">Membrane</keyword>
<dbReference type="Pfam" id="PF00593">
    <property type="entry name" value="TonB_dep_Rec_b-barrel"/>
    <property type="match status" value="1"/>
</dbReference>
<dbReference type="Gene3D" id="2.40.170.20">
    <property type="entry name" value="TonB-dependent receptor, beta-barrel domain"/>
    <property type="match status" value="1"/>
</dbReference>
<keyword evidence="3 10" id="KW-1134">Transmembrane beta strand</keyword>
<comment type="caution">
    <text evidence="14">The sequence shown here is derived from an EMBL/GenBank/DDBJ whole genome shotgun (WGS) entry which is preliminary data.</text>
</comment>
<dbReference type="HOGENOM" id="CLU_008287_18_0_9"/>
<dbReference type="InterPro" id="IPR012910">
    <property type="entry name" value="Plug_dom"/>
</dbReference>
<dbReference type="GO" id="GO:0009279">
    <property type="term" value="C:cell outer membrane"/>
    <property type="evidence" value="ECO:0007669"/>
    <property type="project" value="UniProtKB-SubCell"/>
</dbReference>
<dbReference type="eggNOG" id="COG4771">
    <property type="taxonomic scope" value="Bacteria"/>
</dbReference>
<dbReference type="InterPro" id="IPR037066">
    <property type="entry name" value="Plug_dom_sf"/>
</dbReference>
<dbReference type="PANTHER" id="PTHR30069">
    <property type="entry name" value="TONB-DEPENDENT OUTER MEMBRANE RECEPTOR"/>
    <property type="match status" value="1"/>
</dbReference>
<keyword evidence="4 10" id="KW-0812">Transmembrane</keyword>
<dbReference type="GO" id="GO:0044718">
    <property type="term" value="P:siderophore transmembrane transport"/>
    <property type="evidence" value="ECO:0007669"/>
    <property type="project" value="TreeGrafter"/>
</dbReference>
<dbReference type="OrthoDB" id="1631017at2"/>
<keyword evidence="6 11" id="KW-0798">TonB box</keyword>
<feature type="domain" description="TonB-dependent receptor-like beta-barrel" evidence="12">
    <location>
        <begin position="180"/>
        <end position="613"/>
    </location>
</feature>
<evidence type="ECO:0000256" key="3">
    <source>
        <dbReference type="ARBA" id="ARBA00022452"/>
    </source>
</evidence>